<reference evidence="1" key="1">
    <citation type="submission" date="2019-11" db="EMBL/GenBank/DDBJ databases">
        <title>Nori genome reveals adaptations in red seaweeds to the harsh intertidal environment.</title>
        <authorList>
            <person name="Wang D."/>
            <person name="Mao Y."/>
        </authorList>
    </citation>
    <scope>NUCLEOTIDE SEQUENCE</scope>
    <source>
        <tissue evidence="1">Gametophyte</tissue>
    </source>
</reference>
<organism evidence="1 2">
    <name type="scientific">Pyropia yezoensis</name>
    <name type="common">Susabi-nori</name>
    <name type="synonym">Porphyra yezoensis</name>
    <dbReference type="NCBI Taxonomy" id="2788"/>
    <lineage>
        <taxon>Eukaryota</taxon>
        <taxon>Rhodophyta</taxon>
        <taxon>Bangiophyceae</taxon>
        <taxon>Bangiales</taxon>
        <taxon>Bangiaceae</taxon>
        <taxon>Pyropia</taxon>
    </lineage>
</organism>
<name>A0ACC3C878_PYRYE</name>
<keyword evidence="2" id="KW-1185">Reference proteome</keyword>
<comment type="caution">
    <text evidence="1">The sequence shown here is derived from an EMBL/GenBank/DDBJ whole genome shotgun (WGS) entry which is preliminary data.</text>
</comment>
<accession>A0ACC3C878</accession>
<evidence type="ECO:0000313" key="2">
    <source>
        <dbReference type="Proteomes" id="UP000798662"/>
    </source>
</evidence>
<dbReference type="Proteomes" id="UP000798662">
    <property type="component" value="Chromosome 2"/>
</dbReference>
<gene>
    <name evidence="1" type="ORF">I4F81_008603</name>
</gene>
<proteinExistence type="predicted"/>
<protein>
    <submittedName>
        <fullName evidence="1">Uncharacterized protein</fullName>
    </submittedName>
</protein>
<evidence type="ECO:0000313" key="1">
    <source>
        <dbReference type="EMBL" id="KAK1866083.1"/>
    </source>
</evidence>
<dbReference type="EMBL" id="CM020619">
    <property type="protein sequence ID" value="KAK1866083.1"/>
    <property type="molecule type" value="Genomic_DNA"/>
</dbReference>
<sequence>MPGPVNGGGPGKGRRRGLPGPAVDQLGVLSMPQQQQQHCALRNKVVVGWPMTLFVADKPGDLMAGNAFVAKLTQTSSAKGGASSIKKAKRLNLLVTVATGGPTDYEDVAVGLLSAVLASPCLNVTVWLHGSSSSMRAERSRACTPPSIVETLS</sequence>